<dbReference type="OrthoDB" id="2585681at2"/>
<reference evidence="5 6" key="1">
    <citation type="submission" date="2018-04" db="EMBL/GenBank/DDBJ databases">
        <title>Sphingobacterium sp. M46 Genome.</title>
        <authorList>
            <person name="Cheng J."/>
            <person name="Li Y."/>
        </authorList>
    </citation>
    <scope>NUCLEOTIDE SEQUENCE [LARGE SCALE GENOMIC DNA]</scope>
    <source>
        <strain evidence="5 6">M46</strain>
    </source>
</reference>
<evidence type="ECO:0000256" key="2">
    <source>
        <dbReference type="ARBA" id="ARBA00023125"/>
    </source>
</evidence>
<keyword evidence="3" id="KW-0804">Transcription</keyword>
<gene>
    <name evidence="5" type="ORF">DCO56_12760</name>
</gene>
<feature type="domain" description="HTH araC/xylS-type" evidence="4">
    <location>
        <begin position="183"/>
        <end position="281"/>
    </location>
</feature>
<name>A0A363NUZ6_9SPHI</name>
<evidence type="ECO:0000256" key="1">
    <source>
        <dbReference type="ARBA" id="ARBA00023015"/>
    </source>
</evidence>
<dbReference type="PANTHER" id="PTHR43280">
    <property type="entry name" value="ARAC-FAMILY TRANSCRIPTIONAL REGULATOR"/>
    <property type="match status" value="1"/>
</dbReference>
<dbReference type="GO" id="GO:0043565">
    <property type="term" value="F:sequence-specific DNA binding"/>
    <property type="evidence" value="ECO:0007669"/>
    <property type="project" value="InterPro"/>
</dbReference>
<protein>
    <submittedName>
        <fullName evidence="5">AraC family transcriptional regulator</fullName>
    </submittedName>
</protein>
<dbReference type="PROSITE" id="PS01124">
    <property type="entry name" value="HTH_ARAC_FAMILY_2"/>
    <property type="match status" value="1"/>
</dbReference>
<dbReference type="EMBL" id="QCXX01000003">
    <property type="protein sequence ID" value="PUV24614.1"/>
    <property type="molecule type" value="Genomic_DNA"/>
</dbReference>
<organism evidence="5 6">
    <name type="scientific">Sphingobacterium athyrii</name>
    <dbReference type="NCBI Taxonomy" id="2152717"/>
    <lineage>
        <taxon>Bacteria</taxon>
        <taxon>Pseudomonadati</taxon>
        <taxon>Bacteroidota</taxon>
        <taxon>Sphingobacteriia</taxon>
        <taxon>Sphingobacteriales</taxon>
        <taxon>Sphingobacteriaceae</taxon>
        <taxon>Sphingobacterium</taxon>
    </lineage>
</organism>
<sequence length="284" mass="33074">MPLKKDIPVRTLPKEFGNGIAIAKVSPDSFWEDEETMQAHRHDYHFFVLQKSGVTVMEVDFKQYRTDKPTIHYQSPNQVHRALKVENIEMFMLIMSNENIPADYLNILQSISPLEPLEIGPEDLEIIEKSYNLCVELYERTTDKLYPSLLRDSCNALIGLLISIHLKYTKSADSLSRFERINKAFFLALEQNFQTLKRPADYATKFNISVSYLNECVKNVTGFSVSYHIQQRVILEAKRLLYHSDKSVKEIAFELGYEDYPYFSRLFTKICGMSAKMFRSKNHD</sequence>
<evidence type="ECO:0000259" key="4">
    <source>
        <dbReference type="PROSITE" id="PS01124"/>
    </source>
</evidence>
<proteinExistence type="predicted"/>
<dbReference type="SUPFAM" id="SSF46689">
    <property type="entry name" value="Homeodomain-like"/>
    <property type="match status" value="1"/>
</dbReference>
<evidence type="ECO:0000256" key="3">
    <source>
        <dbReference type="ARBA" id="ARBA00023163"/>
    </source>
</evidence>
<dbReference type="GO" id="GO:0003700">
    <property type="term" value="F:DNA-binding transcription factor activity"/>
    <property type="evidence" value="ECO:0007669"/>
    <property type="project" value="InterPro"/>
</dbReference>
<dbReference type="InterPro" id="IPR009057">
    <property type="entry name" value="Homeodomain-like_sf"/>
</dbReference>
<dbReference type="InterPro" id="IPR018060">
    <property type="entry name" value="HTH_AraC"/>
</dbReference>
<keyword evidence="2" id="KW-0238">DNA-binding</keyword>
<dbReference type="Proteomes" id="UP000250831">
    <property type="component" value="Unassembled WGS sequence"/>
</dbReference>
<dbReference type="InterPro" id="IPR037923">
    <property type="entry name" value="HTH-like"/>
</dbReference>
<keyword evidence="6" id="KW-1185">Reference proteome</keyword>
<evidence type="ECO:0000313" key="5">
    <source>
        <dbReference type="EMBL" id="PUV24614.1"/>
    </source>
</evidence>
<dbReference type="PANTHER" id="PTHR43280:SF28">
    <property type="entry name" value="HTH-TYPE TRANSCRIPTIONAL ACTIVATOR RHAS"/>
    <property type="match status" value="1"/>
</dbReference>
<dbReference type="Pfam" id="PF12833">
    <property type="entry name" value="HTH_18"/>
    <property type="match status" value="1"/>
</dbReference>
<evidence type="ECO:0000313" key="6">
    <source>
        <dbReference type="Proteomes" id="UP000250831"/>
    </source>
</evidence>
<dbReference type="Gene3D" id="1.10.10.60">
    <property type="entry name" value="Homeodomain-like"/>
    <property type="match status" value="1"/>
</dbReference>
<dbReference type="SUPFAM" id="SSF51215">
    <property type="entry name" value="Regulatory protein AraC"/>
    <property type="match status" value="1"/>
</dbReference>
<comment type="caution">
    <text evidence="5">The sequence shown here is derived from an EMBL/GenBank/DDBJ whole genome shotgun (WGS) entry which is preliminary data.</text>
</comment>
<dbReference type="SMART" id="SM00342">
    <property type="entry name" value="HTH_ARAC"/>
    <property type="match status" value="1"/>
</dbReference>
<dbReference type="AlphaFoldDB" id="A0A363NUZ6"/>
<keyword evidence="1" id="KW-0805">Transcription regulation</keyword>
<accession>A0A363NUZ6</accession>